<name>A0A7W7GZZ9_9ACTN</name>
<dbReference type="AlphaFoldDB" id="A0A7W7GZZ9"/>
<gene>
    <name evidence="2" type="ORF">BJY16_004905</name>
</gene>
<reference evidence="2 3" key="1">
    <citation type="submission" date="2020-08" db="EMBL/GenBank/DDBJ databases">
        <title>Sequencing the genomes of 1000 actinobacteria strains.</title>
        <authorList>
            <person name="Klenk H.-P."/>
        </authorList>
    </citation>
    <scope>NUCLEOTIDE SEQUENCE [LARGE SCALE GENOMIC DNA]</scope>
    <source>
        <strain evidence="2 3">DSM 45809</strain>
    </source>
</reference>
<keyword evidence="3" id="KW-1185">Reference proteome</keyword>
<evidence type="ECO:0000313" key="2">
    <source>
        <dbReference type="EMBL" id="MBB4741446.1"/>
    </source>
</evidence>
<accession>A0A7W7GZZ9</accession>
<keyword evidence="1" id="KW-0812">Transmembrane</keyword>
<comment type="caution">
    <text evidence="2">The sequence shown here is derived from an EMBL/GenBank/DDBJ whole genome shotgun (WGS) entry which is preliminary data.</text>
</comment>
<dbReference type="Proteomes" id="UP000546162">
    <property type="component" value="Unassembled WGS sequence"/>
</dbReference>
<keyword evidence="1" id="KW-1133">Transmembrane helix</keyword>
<organism evidence="2 3">
    <name type="scientific">Actinoplanes octamycinicus</name>
    <dbReference type="NCBI Taxonomy" id="135948"/>
    <lineage>
        <taxon>Bacteria</taxon>
        <taxon>Bacillati</taxon>
        <taxon>Actinomycetota</taxon>
        <taxon>Actinomycetes</taxon>
        <taxon>Micromonosporales</taxon>
        <taxon>Micromonosporaceae</taxon>
        <taxon>Actinoplanes</taxon>
    </lineage>
</organism>
<feature type="transmembrane region" description="Helical" evidence="1">
    <location>
        <begin position="52"/>
        <end position="74"/>
    </location>
</feature>
<dbReference type="RefSeq" id="WP_239177953.1">
    <property type="nucleotide sequence ID" value="NZ_BAABFG010000005.1"/>
</dbReference>
<evidence type="ECO:0000313" key="3">
    <source>
        <dbReference type="Proteomes" id="UP000546162"/>
    </source>
</evidence>
<sequence length="86" mass="9218">MRDVGGLYLGLLVLSVAALRRPALRGVAGGAWLVFSAEHLLWHAFHLDAFPRFHQVASVVALSVPLVLSVLLLLPGRAAAPADRRT</sequence>
<dbReference type="EMBL" id="JACHNB010000001">
    <property type="protein sequence ID" value="MBB4741446.1"/>
    <property type="molecule type" value="Genomic_DNA"/>
</dbReference>
<protein>
    <submittedName>
        <fullName evidence="2">Uncharacterized protein</fullName>
    </submittedName>
</protein>
<keyword evidence="1" id="KW-0472">Membrane</keyword>
<proteinExistence type="predicted"/>
<evidence type="ECO:0000256" key="1">
    <source>
        <dbReference type="SAM" id="Phobius"/>
    </source>
</evidence>